<reference evidence="2" key="1">
    <citation type="journal article" date="2023" name="Nat. Plants">
        <title>Single-cell RNA sequencing provides a high-resolution roadmap for understanding the multicellular compartmentation of specialized metabolism.</title>
        <authorList>
            <person name="Sun S."/>
            <person name="Shen X."/>
            <person name="Li Y."/>
            <person name="Li Y."/>
            <person name="Wang S."/>
            <person name="Li R."/>
            <person name="Zhang H."/>
            <person name="Shen G."/>
            <person name="Guo B."/>
            <person name="Wei J."/>
            <person name="Xu J."/>
            <person name="St-Pierre B."/>
            <person name="Chen S."/>
            <person name="Sun C."/>
        </authorList>
    </citation>
    <scope>NUCLEOTIDE SEQUENCE [LARGE SCALE GENOMIC DNA]</scope>
</reference>
<accession>A0ACB9ZN21</accession>
<organism evidence="1 2">
    <name type="scientific">Catharanthus roseus</name>
    <name type="common">Madagascar periwinkle</name>
    <name type="synonym">Vinca rosea</name>
    <dbReference type="NCBI Taxonomy" id="4058"/>
    <lineage>
        <taxon>Eukaryota</taxon>
        <taxon>Viridiplantae</taxon>
        <taxon>Streptophyta</taxon>
        <taxon>Embryophyta</taxon>
        <taxon>Tracheophyta</taxon>
        <taxon>Spermatophyta</taxon>
        <taxon>Magnoliopsida</taxon>
        <taxon>eudicotyledons</taxon>
        <taxon>Gunneridae</taxon>
        <taxon>Pentapetalae</taxon>
        <taxon>asterids</taxon>
        <taxon>lamiids</taxon>
        <taxon>Gentianales</taxon>
        <taxon>Apocynaceae</taxon>
        <taxon>Rauvolfioideae</taxon>
        <taxon>Vinceae</taxon>
        <taxon>Catharanthinae</taxon>
        <taxon>Catharanthus</taxon>
    </lineage>
</organism>
<evidence type="ECO:0000313" key="1">
    <source>
        <dbReference type="EMBL" id="KAI5648221.1"/>
    </source>
</evidence>
<sequence>MRRFFSRGSTDDSPQKESPSPEPPTFQMPVSSNLPVGPARPIRFVYCDEKGKFQIDPEAVALLQLVKEPVGIVSVCGRARQGKSFILNQLLGRSSGFKVAPSHKPCTKGIWLWSAPLKRTALDGTEYNLLLLDTEGIDAYDQTGTYSTQIFSLAVLLSSMFVYNQMGGIDEAALDRLSLVTEMTKHIRVRASGGKSTVSELGQFSPIFVWLLRDFYLDLGNITPRDYLELALRPVEGAKRDVAAKNEIRESIRALFPDRECFSLVRPSSNEQELQKLDQIPLDKLRPEFRSGLDALTRFVFERTRPKQVGATVMTGPILASITQSFLDALNKGAVPTITSSWQSVEEAEGQRAYDMATEVYMASFDRSKPPEEGALREAHEDATQKSLAAFNATAVGVGAARQKYEKRLQSFLKKAFEEIKRDAFREAYLQCSNAIQSMEIELRKACHGPDAKLENVLKVLDSNLSKYETSCHGPEKWKKLVVFLQQSLEGPVQDLVKKQIDQIGSEQRSLGLKCREYEIELNLRNKQLEDAQQRKSEYLKRYEDAISDQKKLADDYRSRMSNLQSKCSSLEERYSSISKTLDSTRHESIEWKRKHEQLLSKQKAEDEQASADIALHKSRTAAAEARLAAAQEQVKSAQEEAEEWRRKFDIAVREAKNALEKAAAVQDRANKQTQQREDTIRAEFAALLSEKEDEIKNKASKIEQADQRLTTLNLELKAADSRIKNYELEVSALKQEIKELAERLENSNSMGQSFERERRILQQEIDHLQQKYQTEFNRFEEVQQRCKSAERECKRATELADQARAEAAAAQKERTEMQRISMERLAQIERAERHMESLERQKTDLTHEVEKYRAAEMDALSRVRTLEARVEEREKEIESLLKSNNEQRANTVQVLETLLETERAACAEANNRAEALSVQLQATQGKLDMLQQQVTAIRLNETALGGKLKTASQGGKRLRIDDDYEMGGVESIHDMGTGTNDRQTRGNKRSRSTTSPLKFSTPEDGGSVFKGDEETLSQQTNPEDYTKFTIQKLKQELTKNNFGAELLQLKNPNKKDILALYEKCVLQKS</sequence>
<comment type="caution">
    <text evidence="1">The sequence shown here is derived from an EMBL/GenBank/DDBJ whole genome shotgun (WGS) entry which is preliminary data.</text>
</comment>
<dbReference type="Proteomes" id="UP001060085">
    <property type="component" value="Linkage Group LG08"/>
</dbReference>
<keyword evidence="2" id="KW-1185">Reference proteome</keyword>
<name>A0ACB9ZN21_CATRO</name>
<gene>
    <name evidence="1" type="ORF">M9H77_34226</name>
</gene>
<proteinExistence type="predicted"/>
<evidence type="ECO:0000313" key="2">
    <source>
        <dbReference type="Proteomes" id="UP001060085"/>
    </source>
</evidence>
<protein>
    <submittedName>
        <fullName evidence="1">Uncharacterized protein</fullName>
    </submittedName>
</protein>
<dbReference type="EMBL" id="CM044708">
    <property type="protein sequence ID" value="KAI5648221.1"/>
    <property type="molecule type" value="Genomic_DNA"/>
</dbReference>